<sequence length="486" mass="51738">MSATRFAARRAIAAGGLVLAAVGAAGAISARAAARAPAADGGPPASRASGGTAHPLATVPYLTREGDTLYEISTRYLQGPGDWPLVARLNGVPAPKRLQRGVVIRLPAARLRRERLTVRVVALHGAVERAGRDGAFAALGAKATLGEGDRLRTGSDGFVTLELSDGTHLSLPPDSQIDLTVLRRTVLTGVLEREFELRRGSVDSEVTHLKRPDDRFQIRAPSVVAGVRGTRFRVGYDDGDGDGDGDGGQALTRVEVLDGAVGVEPDAPRAARRRAAAPGATLVHANFGSVTRAGGQVGAPVPLLEAPRLARPGKLQDDAQVDFEIVPLDGARAYHVELASDAGLLDLLREVRSDTPRVRFSDLPDGRYFVRIAALDANGLEGQARVYGFERRRFGLRTEAGPAGDGYAFRWNPSGATAAVTRYRFILSASRELADPIVDQPGLTDTRLVIAHLPPGRYYWTVIAEQFVDGRFYDKAGAVNSFTLAR</sequence>
<dbReference type="PIRSF" id="PIRSF029644">
    <property type="entry name" value="UCP029644"/>
    <property type="match status" value="1"/>
</dbReference>
<dbReference type="CDD" id="cd00118">
    <property type="entry name" value="LysM"/>
    <property type="match status" value="1"/>
</dbReference>
<gene>
    <name evidence="3" type="ORF">NFI99_21170</name>
</gene>
<dbReference type="EMBL" id="CP099587">
    <property type="protein sequence ID" value="USS47360.1"/>
    <property type="molecule type" value="Genomic_DNA"/>
</dbReference>
<evidence type="ECO:0000259" key="2">
    <source>
        <dbReference type="Pfam" id="PF04773"/>
    </source>
</evidence>
<feature type="signal peptide" evidence="1">
    <location>
        <begin position="1"/>
        <end position="32"/>
    </location>
</feature>
<accession>A0ABY5BK16</accession>
<dbReference type="InterPro" id="IPR016930">
    <property type="entry name" value="UCP029644"/>
</dbReference>
<keyword evidence="1" id="KW-0732">Signal</keyword>
<dbReference type="Pfam" id="PF04773">
    <property type="entry name" value="FecR"/>
    <property type="match status" value="1"/>
</dbReference>
<name>A0ABY5BK16_BURGL</name>
<dbReference type="Proteomes" id="UP001056386">
    <property type="component" value="Chromosome 1"/>
</dbReference>
<organism evidence="3 4">
    <name type="scientific">Burkholderia glumae</name>
    <name type="common">Pseudomonas glumae</name>
    <dbReference type="NCBI Taxonomy" id="337"/>
    <lineage>
        <taxon>Bacteria</taxon>
        <taxon>Pseudomonadati</taxon>
        <taxon>Pseudomonadota</taxon>
        <taxon>Betaproteobacteria</taxon>
        <taxon>Burkholderiales</taxon>
        <taxon>Burkholderiaceae</taxon>
        <taxon>Burkholderia</taxon>
    </lineage>
</organism>
<dbReference type="InterPro" id="IPR036779">
    <property type="entry name" value="LysM_dom_sf"/>
</dbReference>
<dbReference type="InterPro" id="IPR018392">
    <property type="entry name" value="LysM"/>
</dbReference>
<feature type="chain" id="PRO_5047233468" evidence="1">
    <location>
        <begin position="33"/>
        <end position="486"/>
    </location>
</feature>
<dbReference type="InterPro" id="IPR006860">
    <property type="entry name" value="FecR"/>
</dbReference>
<feature type="domain" description="FecR protein" evidence="2">
    <location>
        <begin position="149"/>
        <end position="261"/>
    </location>
</feature>
<dbReference type="Gene3D" id="3.10.350.10">
    <property type="entry name" value="LysM domain"/>
    <property type="match status" value="1"/>
</dbReference>
<proteinExistence type="predicted"/>
<evidence type="ECO:0000313" key="3">
    <source>
        <dbReference type="EMBL" id="USS47360.1"/>
    </source>
</evidence>
<keyword evidence="4" id="KW-1185">Reference proteome</keyword>
<dbReference type="PANTHER" id="PTHR38731">
    <property type="entry name" value="LIPL45-RELATED LIPOPROTEIN-RELATED"/>
    <property type="match status" value="1"/>
</dbReference>
<evidence type="ECO:0000313" key="4">
    <source>
        <dbReference type="Proteomes" id="UP001056386"/>
    </source>
</evidence>
<evidence type="ECO:0000256" key="1">
    <source>
        <dbReference type="SAM" id="SignalP"/>
    </source>
</evidence>
<reference evidence="3" key="1">
    <citation type="submission" date="2022-06" db="EMBL/GenBank/DDBJ databases">
        <title>Draft genome sequence of Burkholderia glumae strain GR20004 isolated from rice panicle showing bacterial panicle blight.</title>
        <authorList>
            <person name="Choi S.Y."/>
            <person name="Lee Y.H."/>
        </authorList>
    </citation>
    <scope>NUCLEOTIDE SEQUENCE</scope>
    <source>
        <strain evidence="3">GR20004</strain>
    </source>
</reference>
<protein>
    <submittedName>
        <fullName evidence="3">FecR domain-containing protein</fullName>
    </submittedName>
</protein>
<dbReference type="Gene3D" id="2.60.120.1440">
    <property type="match status" value="1"/>
</dbReference>
<dbReference type="Gene3D" id="2.60.40.10">
    <property type="entry name" value="Immunoglobulins"/>
    <property type="match status" value="1"/>
</dbReference>
<dbReference type="PANTHER" id="PTHR38731:SF1">
    <property type="entry name" value="FECR PROTEIN DOMAIN-CONTAINING PROTEIN"/>
    <property type="match status" value="1"/>
</dbReference>
<dbReference type="InterPro" id="IPR013783">
    <property type="entry name" value="Ig-like_fold"/>
</dbReference>